<evidence type="ECO:0000313" key="1">
    <source>
        <dbReference type="EMBL" id="SNT22488.1"/>
    </source>
</evidence>
<accession>A0A239KXW2</accession>
<proteinExistence type="predicted"/>
<keyword evidence="1" id="KW-0347">Helicase</keyword>
<gene>
    <name evidence="1" type="ORF">SAMN05421770_105265</name>
</gene>
<dbReference type="AlphaFoldDB" id="A0A239KXW2"/>
<keyword evidence="1" id="KW-0547">Nucleotide-binding</keyword>
<dbReference type="RefSeq" id="WP_089409319.1">
    <property type="nucleotide sequence ID" value="NZ_FZOU01000005.1"/>
</dbReference>
<dbReference type="Proteomes" id="UP000198356">
    <property type="component" value="Unassembled WGS sequence"/>
</dbReference>
<protein>
    <submittedName>
        <fullName evidence="1">Replication restart DNA helicase PriA</fullName>
    </submittedName>
</protein>
<name>A0A239KXW2_9BACT</name>
<organism evidence="1 2">
    <name type="scientific">Granulicella rosea</name>
    <dbReference type="NCBI Taxonomy" id="474952"/>
    <lineage>
        <taxon>Bacteria</taxon>
        <taxon>Pseudomonadati</taxon>
        <taxon>Acidobacteriota</taxon>
        <taxon>Terriglobia</taxon>
        <taxon>Terriglobales</taxon>
        <taxon>Acidobacteriaceae</taxon>
        <taxon>Granulicella</taxon>
    </lineage>
</organism>
<dbReference type="OrthoDB" id="882812at2"/>
<sequence>MSYDIFVFDPKAAPTGHAEFMDWFTAETEASDSIEDFTDPKIASQQLQGWFSQISRTFPALNGPTAPAGVKDMDEIGDYTFRPHSVYISFGWSLAQKAAQEVFETAQAHRLGLFDLSSATRDVYLPDGNRLKIAHSSKSKDGLLTKLGGLFKRT</sequence>
<evidence type="ECO:0000313" key="2">
    <source>
        <dbReference type="Proteomes" id="UP000198356"/>
    </source>
</evidence>
<dbReference type="GO" id="GO:0004386">
    <property type="term" value="F:helicase activity"/>
    <property type="evidence" value="ECO:0007669"/>
    <property type="project" value="UniProtKB-KW"/>
</dbReference>
<dbReference type="EMBL" id="FZOU01000005">
    <property type="protein sequence ID" value="SNT22488.1"/>
    <property type="molecule type" value="Genomic_DNA"/>
</dbReference>
<reference evidence="1 2" key="1">
    <citation type="submission" date="2017-06" db="EMBL/GenBank/DDBJ databases">
        <authorList>
            <person name="Kim H.J."/>
            <person name="Triplett B.A."/>
        </authorList>
    </citation>
    <scope>NUCLEOTIDE SEQUENCE [LARGE SCALE GENOMIC DNA]</scope>
    <source>
        <strain evidence="1 2">DSM 18704</strain>
    </source>
</reference>
<keyword evidence="1" id="KW-0378">Hydrolase</keyword>
<keyword evidence="2" id="KW-1185">Reference proteome</keyword>
<keyword evidence="1" id="KW-0067">ATP-binding</keyword>